<dbReference type="OrthoDB" id="9803393at2"/>
<sequence>MNEGWIKLHRCLFEKAIWQNSTPEHKTILITLLGMANHSGREWEWKGKQFKAEPGMLVTSLESICNKCGKGISIQNVRSALKKFENYEFLTQEVTKTGRLITIVNWGLYQVGKDEGNKQTNKEVTNDQQSTNKEPTKSQQRANKEVTTNKNDKNIKNNNNDKEYEEGKEIYTTQLPLSFPTPIHELIFNQFGDVTYKTWFIDSTIETIDQCVTITVKEKFRQQVIQDRFLDAIKMLTNKEVVIKEGK</sequence>
<dbReference type="EMBL" id="CP017253">
    <property type="protein sequence ID" value="AOR24323.1"/>
    <property type="molecule type" value="Genomic_DNA"/>
</dbReference>
<dbReference type="KEGG" id="ctae:BGI42_11510"/>
<feature type="compositionally biased region" description="Polar residues" evidence="1">
    <location>
        <begin position="126"/>
        <end position="148"/>
    </location>
</feature>
<feature type="region of interest" description="Disordered" evidence="1">
    <location>
        <begin position="117"/>
        <end position="161"/>
    </location>
</feature>
<dbReference type="Proteomes" id="UP000094652">
    <property type="component" value="Chromosome"/>
</dbReference>
<evidence type="ECO:0000256" key="1">
    <source>
        <dbReference type="SAM" id="MobiDB-lite"/>
    </source>
</evidence>
<gene>
    <name evidence="2" type="ORF">BGI42_11510</name>
</gene>
<feature type="compositionally biased region" description="Basic and acidic residues" evidence="1">
    <location>
        <begin position="150"/>
        <end position="161"/>
    </location>
</feature>
<dbReference type="AlphaFoldDB" id="A0A1D7XLT4"/>
<protein>
    <submittedName>
        <fullName evidence="2">DNA replication protein DnaD</fullName>
    </submittedName>
</protein>
<dbReference type="RefSeq" id="WP_069680455.1">
    <property type="nucleotide sequence ID" value="NZ_CP017253.2"/>
</dbReference>
<accession>A0A1D7XLT4</accession>
<dbReference type="STRING" id="394958.BGI42_11510"/>
<evidence type="ECO:0000313" key="3">
    <source>
        <dbReference type="Proteomes" id="UP000094652"/>
    </source>
</evidence>
<proteinExistence type="predicted"/>
<reference evidence="3" key="1">
    <citation type="submission" date="2016-09" db="EMBL/GenBank/DDBJ databases">
        <title>Genomics of Clostridium taeniosporum, an organism which forms endospores with ribbon-like appendages.</title>
        <authorList>
            <person name="Walker J.R."/>
        </authorList>
    </citation>
    <scope>NUCLEOTIDE SEQUENCE [LARGE SCALE GENOMIC DNA]</scope>
    <source>
        <strain evidence="3">1/k</strain>
    </source>
</reference>
<organism evidence="2 3">
    <name type="scientific">Clostridium taeniosporum</name>
    <dbReference type="NCBI Taxonomy" id="394958"/>
    <lineage>
        <taxon>Bacteria</taxon>
        <taxon>Bacillati</taxon>
        <taxon>Bacillota</taxon>
        <taxon>Clostridia</taxon>
        <taxon>Eubacteriales</taxon>
        <taxon>Clostridiaceae</taxon>
        <taxon>Clostridium</taxon>
    </lineage>
</organism>
<name>A0A1D7XLT4_9CLOT</name>
<evidence type="ECO:0000313" key="2">
    <source>
        <dbReference type="EMBL" id="AOR24323.1"/>
    </source>
</evidence>
<keyword evidence="3" id="KW-1185">Reference proteome</keyword>